<accession>A0A502BSB3</accession>
<gene>
    <name evidence="1" type="ORF">FHY56_04190</name>
</gene>
<proteinExistence type="predicted"/>
<evidence type="ECO:0000313" key="1">
    <source>
        <dbReference type="EMBL" id="TPF76700.1"/>
    </source>
</evidence>
<comment type="caution">
    <text evidence="1">The sequence shown here is derived from an EMBL/GenBank/DDBJ whole genome shotgun (WGS) entry which is preliminary data.</text>
</comment>
<protein>
    <submittedName>
        <fullName evidence="1">Uncharacterized protein</fullName>
    </submittedName>
</protein>
<dbReference type="RefSeq" id="WP_140903912.1">
    <property type="nucleotide sequence ID" value="NZ_JBHTMD010000020.1"/>
</dbReference>
<evidence type="ECO:0000313" key="2">
    <source>
        <dbReference type="Proteomes" id="UP000315388"/>
    </source>
</evidence>
<name>A0A502BSB3_9HYPH</name>
<organism evidence="1 2">
    <name type="scientific">Brucella gallinifaecis</name>
    <dbReference type="NCBI Taxonomy" id="215590"/>
    <lineage>
        <taxon>Bacteria</taxon>
        <taxon>Pseudomonadati</taxon>
        <taxon>Pseudomonadota</taxon>
        <taxon>Alphaproteobacteria</taxon>
        <taxon>Hyphomicrobiales</taxon>
        <taxon>Brucellaceae</taxon>
        <taxon>Brucella/Ochrobactrum group</taxon>
        <taxon>Brucella</taxon>
    </lineage>
</organism>
<keyword evidence="2" id="KW-1185">Reference proteome</keyword>
<reference evidence="1 2" key="1">
    <citation type="journal article" date="2003" name="Int. J. Syst. Evol. Microbiol.">
        <title>Towards a standardized format for the description of a novel species (of an established genus): Ochrobactrum gallinifaecis sp. nov.</title>
        <authorList>
            <person name="Kampfer P."/>
            <person name="Buczolits S."/>
            <person name="Albrecht A."/>
            <person name="Busse H.J."/>
            <person name="Stackebrandt E."/>
        </authorList>
    </citation>
    <scope>NUCLEOTIDE SEQUENCE [LARGE SCALE GENOMIC DNA]</scope>
    <source>
        <strain evidence="1 2">ISO 196</strain>
    </source>
</reference>
<dbReference type="EMBL" id="VEWJ01000002">
    <property type="protein sequence ID" value="TPF76700.1"/>
    <property type="molecule type" value="Genomic_DNA"/>
</dbReference>
<sequence length="74" mass="8250">MALEFSRFWLVWRSGGSAPTYKHFSKDKAEKEAGRLALKEPGAVFFVVKAVSGFHADIPPINTVKLIKADEIPF</sequence>
<dbReference type="OrthoDB" id="8449723at2"/>
<dbReference type="Proteomes" id="UP000315388">
    <property type="component" value="Unassembled WGS sequence"/>
</dbReference>
<dbReference type="AlphaFoldDB" id="A0A502BSB3"/>